<sequence>MSFSLTLEAVGTIGSHKEIKIQYSSMDPGPDFVPEELVHLIEHMMTFKTWYAGESLSDDYMIRMHQMTVELYTFE</sequence>
<dbReference type="Proteomes" id="UP000218334">
    <property type="component" value="Unassembled WGS sequence"/>
</dbReference>
<gene>
    <name evidence="1" type="ORF">ARMSODRAFT_1023211</name>
</gene>
<reference evidence="2" key="1">
    <citation type="journal article" date="2017" name="Nat. Ecol. Evol.">
        <title>Genome expansion and lineage-specific genetic innovations in the forest pathogenic fungi Armillaria.</title>
        <authorList>
            <person name="Sipos G."/>
            <person name="Prasanna A.N."/>
            <person name="Walter M.C."/>
            <person name="O'Connor E."/>
            <person name="Balint B."/>
            <person name="Krizsan K."/>
            <person name="Kiss B."/>
            <person name="Hess J."/>
            <person name="Varga T."/>
            <person name="Slot J."/>
            <person name="Riley R."/>
            <person name="Boka B."/>
            <person name="Rigling D."/>
            <person name="Barry K."/>
            <person name="Lee J."/>
            <person name="Mihaltcheva S."/>
            <person name="LaButti K."/>
            <person name="Lipzen A."/>
            <person name="Waldron R."/>
            <person name="Moloney N.M."/>
            <person name="Sperisen C."/>
            <person name="Kredics L."/>
            <person name="Vagvoelgyi C."/>
            <person name="Patrignani A."/>
            <person name="Fitzpatrick D."/>
            <person name="Nagy I."/>
            <person name="Doyle S."/>
            <person name="Anderson J.B."/>
            <person name="Grigoriev I.V."/>
            <person name="Gueldener U."/>
            <person name="Muensterkoetter M."/>
            <person name="Nagy L.G."/>
        </authorList>
    </citation>
    <scope>NUCLEOTIDE SEQUENCE [LARGE SCALE GENOMIC DNA]</scope>
    <source>
        <strain evidence="2">28-4</strain>
    </source>
</reference>
<proteinExistence type="predicted"/>
<dbReference type="EMBL" id="KZ293452">
    <property type="protein sequence ID" value="PBK64332.1"/>
    <property type="molecule type" value="Genomic_DNA"/>
</dbReference>
<organism evidence="1 2">
    <name type="scientific">Armillaria solidipes</name>
    <dbReference type="NCBI Taxonomy" id="1076256"/>
    <lineage>
        <taxon>Eukaryota</taxon>
        <taxon>Fungi</taxon>
        <taxon>Dikarya</taxon>
        <taxon>Basidiomycota</taxon>
        <taxon>Agaricomycotina</taxon>
        <taxon>Agaricomycetes</taxon>
        <taxon>Agaricomycetidae</taxon>
        <taxon>Agaricales</taxon>
        <taxon>Marasmiineae</taxon>
        <taxon>Physalacriaceae</taxon>
        <taxon>Armillaria</taxon>
    </lineage>
</organism>
<accession>A0A2H3BBE5</accession>
<name>A0A2H3BBE5_9AGAR</name>
<evidence type="ECO:0000313" key="2">
    <source>
        <dbReference type="Proteomes" id="UP000218334"/>
    </source>
</evidence>
<keyword evidence="2" id="KW-1185">Reference proteome</keyword>
<dbReference type="AlphaFoldDB" id="A0A2H3BBE5"/>
<evidence type="ECO:0000313" key="1">
    <source>
        <dbReference type="EMBL" id="PBK64332.1"/>
    </source>
</evidence>
<protein>
    <submittedName>
        <fullName evidence="1">Uncharacterized protein</fullName>
    </submittedName>
</protein>